<comment type="caution">
    <text evidence="2">The sequence shown here is derived from an EMBL/GenBank/DDBJ whole genome shotgun (WGS) entry which is preliminary data.</text>
</comment>
<dbReference type="PROSITE" id="PS51257">
    <property type="entry name" value="PROKAR_LIPOPROTEIN"/>
    <property type="match status" value="1"/>
</dbReference>
<protein>
    <submittedName>
        <fullName evidence="2">DUF4843 domain-containing protein</fullName>
    </submittedName>
</protein>
<gene>
    <name evidence="2" type="ORF">EZ315_10455</name>
</gene>
<dbReference type="EMBL" id="SJSA01000002">
    <property type="protein sequence ID" value="TGG36285.1"/>
    <property type="molecule type" value="Genomic_DNA"/>
</dbReference>
<evidence type="ECO:0000313" key="3">
    <source>
        <dbReference type="Proteomes" id="UP000297635"/>
    </source>
</evidence>
<keyword evidence="3" id="KW-1185">Reference proteome</keyword>
<accession>A0A4Z0V430</accession>
<feature type="signal peptide" evidence="1">
    <location>
        <begin position="1"/>
        <end position="18"/>
    </location>
</feature>
<dbReference type="GeneID" id="82150207"/>
<feature type="chain" id="PRO_5021488833" evidence="1">
    <location>
        <begin position="19"/>
        <end position="303"/>
    </location>
</feature>
<dbReference type="RefSeq" id="WP_135472024.1">
    <property type="nucleotide sequence ID" value="NZ_CASGTF010000012.1"/>
</dbReference>
<evidence type="ECO:0000313" key="2">
    <source>
        <dbReference type="EMBL" id="TGG36285.1"/>
    </source>
</evidence>
<sequence>MNKLIYLTCILSISILWASCTKEDIDIYSGDDALFFAQQWGVAHFENHINPSNASKNSHQAYSKIGFGGMLEEDSLLLLNVQISGFIKDYDRPFGIEVVNDSTTAINGTEFELVDPVADAVIPAGGSNALIRILFHKTERMDNENLQLQVRIIPGEHFVLPFDNEGYGRMPIIPSTNTILNEYNNLNLDPSIHNIFINNFLTMPPGWVNNFMGIWSENKFRLLLDFTNERLGWTIATWNDKENMWPPATRYKMPQALLAEYLLEQYKKGREHWVLDPDGTMMWVPDQNLPWGEDARPENMEGN</sequence>
<evidence type="ECO:0000256" key="1">
    <source>
        <dbReference type="SAM" id="SignalP"/>
    </source>
</evidence>
<name>A0A4Z0V430_9BACT</name>
<dbReference type="Proteomes" id="UP000297635">
    <property type="component" value="Unassembled WGS sequence"/>
</dbReference>
<proteinExistence type="predicted"/>
<reference evidence="2 3" key="1">
    <citation type="submission" date="2019-02" db="EMBL/GenBank/DDBJ databases">
        <title>Isolation and identification of novel species under the genus Muribaculum.</title>
        <authorList>
            <person name="Miyake S."/>
            <person name="Ding Y."/>
            <person name="Low A."/>
            <person name="Soh M."/>
            <person name="Seedorf H."/>
        </authorList>
    </citation>
    <scope>NUCLEOTIDE SEQUENCE [LARGE SCALE GENOMIC DNA]</scope>
    <source>
        <strain evidence="2 3">TLL-A3</strain>
    </source>
</reference>
<dbReference type="InterPro" id="IPR032299">
    <property type="entry name" value="DUF4843"/>
</dbReference>
<organism evidence="2 3">
    <name type="scientific">Duncaniella freteri</name>
    <dbReference type="NCBI Taxonomy" id="2530391"/>
    <lineage>
        <taxon>Bacteria</taxon>
        <taxon>Pseudomonadati</taxon>
        <taxon>Bacteroidota</taxon>
        <taxon>Bacteroidia</taxon>
        <taxon>Bacteroidales</taxon>
        <taxon>Muribaculaceae</taxon>
        <taxon>Duncaniella</taxon>
    </lineage>
</organism>
<keyword evidence="1" id="KW-0732">Signal</keyword>
<dbReference type="Pfam" id="PF16132">
    <property type="entry name" value="DUF4843"/>
    <property type="match status" value="1"/>
</dbReference>
<dbReference type="AlphaFoldDB" id="A0A4Z0V430"/>